<evidence type="ECO:0000256" key="1">
    <source>
        <dbReference type="ARBA" id="ARBA00004496"/>
    </source>
</evidence>
<protein>
    <submittedName>
        <fullName evidence="7">Uncharacterized protein</fullName>
    </submittedName>
</protein>
<accession>A0A951PK93</accession>
<comment type="similarity">
    <text evidence="5">Belongs to the Rap family.</text>
</comment>
<dbReference type="Proteomes" id="UP000753908">
    <property type="component" value="Unassembled WGS sequence"/>
</dbReference>
<dbReference type="EMBL" id="JAHHIF010000014">
    <property type="protein sequence ID" value="MBW4545253.1"/>
    <property type="molecule type" value="Genomic_DNA"/>
</dbReference>
<evidence type="ECO:0000313" key="7">
    <source>
        <dbReference type="EMBL" id="MBW4545253.1"/>
    </source>
</evidence>
<name>A0A951PK93_9CYAN</name>
<dbReference type="PANTHER" id="PTHR46630:SF1">
    <property type="entry name" value="TETRATRICOPEPTIDE REPEAT PROTEIN 29"/>
    <property type="match status" value="1"/>
</dbReference>
<organism evidence="7 8">
    <name type="scientific">Symplocastrum torsivum CPER-KK1</name>
    <dbReference type="NCBI Taxonomy" id="450513"/>
    <lineage>
        <taxon>Bacteria</taxon>
        <taxon>Bacillati</taxon>
        <taxon>Cyanobacteriota</taxon>
        <taxon>Cyanophyceae</taxon>
        <taxon>Oscillatoriophycideae</taxon>
        <taxon>Oscillatoriales</taxon>
        <taxon>Microcoleaceae</taxon>
        <taxon>Symplocastrum</taxon>
    </lineage>
</organism>
<keyword evidence="3" id="KW-0677">Repeat</keyword>
<keyword evidence="4" id="KW-0802">TPR repeat</keyword>
<dbReference type="PANTHER" id="PTHR46630">
    <property type="entry name" value="TETRATRICOPEPTIDE REPEAT PROTEIN 29"/>
    <property type="match status" value="1"/>
</dbReference>
<feature type="chain" id="PRO_5037278169" evidence="6">
    <location>
        <begin position="28"/>
        <end position="771"/>
    </location>
</feature>
<comment type="subcellular location">
    <subcellularLocation>
        <location evidence="1">Cytoplasm</location>
    </subcellularLocation>
</comment>
<dbReference type="GO" id="GO:0005737">
    <property type="term" value="C:cytoplasm"/>
    <property type="evidence" value="ECO:0007669"/>
    <property type="project" value="UniProtKB-SubCell"/>
</dbReference>
<sequence length="771" mass="84149">MRKLLFRGGTRCLGTFLLVTFFSPAILATPVQLAQAVTIAQSSCDSPSIQPAGARIDELVVKAREYTSSRNREKALETLNQALDLLPSLKNVQTKAELVRDIVITPDGDTSLLEKLVALYVEAEQKEQLSSVLAKVLPVAQSLSSGYSFIKTSTLSAIAYHYATIGQPQKSLEILPQSLQVVNSLQGAEFKLIALIEIAETYLAAGQREPVPAILAQSLQLAQAFEHSNPSRKAEVLGRVAIAYAQAGEYDQALEISKTIENAPLYRSNVLGAIASQYAQKGQMEQALQLVQGLDAGYAKAKTLSDIALNYLKAGEQDKASNIFSQAVETARPVGETLLAEIITQYAAAGQLETALNTAQTINNPESKAKALSAIALLYTKAGQQTQASQVLSQAIESAKAMPDAYFQARLLKDMIDNYVKVGRYEDAFQIAQAIQGDTVDIELSKPFVLQDIITKTVEAGQNEQALQITQLLDKSDIGSRNVALQRIALSYAKAQQFDKAIQTAQMVENYGSTYFYQPRTLAAIANEFLKRGQTNRATELYTQAIQVANSLETPSNKAEALAAVAIEYTLSGQQDKASALLSQALQVAQTQEDNSYILQAIADEYIKAQQYDVAFKITQAMRDSYEKTNKLQEIVSKYLETGRYDGALQFINIYETPAEKVGLLLAIANKYIQTGQTTKATEVLAQAFQIAKTIEGPESNILVFRVETDSQGNRISATEVDDPADRGSFLEEIAVKYAQAGQYNQALQVAQSLESTATRNQLNQRLACYR</sequence>
<dbReference type="InterPro" id="IPR011990">
    <property type="entry name" value="TPR-like_helical_dom_sf"/>
</dbReference>
<gene>
    <name evidence="7" type="ORF">KME25_12525</name>
</gene>
<evidence type="ECO:0000256" key="6">
    <source>
        <dbReference type="SAM" id="SignalP"/>
    </source>
</evidence>
<keyword evidence="2" id="KW-0963">Cytoplasm</keyword>
<dbReference type="Gene3D" id="1.25.40.10">
    <property type="entry name" value="Tetratricopeptide repeat domain"/>
    <property type="match status" value="7"/>
</dbReference>
<dbReference type="SUPFAM" id="SSF48452">
    <property type="entry name" value="TPR-like"/>
    <property type="match status" value="3"/>
</dbReference>
<evidence type="ECO:0000313" key="8">
    <source>
        <dbReference type="Proteomes" id="UP000753908"/>
    </source>
</evidence>
<evidence type="ECO:0000256" key="4">
    <source>
        <dbReference type="ARBA" id="ARBA00022803"/>
    </source>
</evidence>
<evidence type="ECO:0000256" key="5">
    <source>
        <dbReference type="ARBA" id="ARBA00038253"/>
    </source>
</evidence>
<keyword evidence="6" id="KW-0732">Signal</keyword>
<proteinExistence type="inferred from homology"/>
<evidence type="ECO:0000256" key="2">
    <source>
        <dbReference type="ARBA" id="ARBA00022490"/>
    </source>
</evidence>
<dbReference type="AlphaFoldDB" id="A0A951PK93"/>
<reference evidence="7" key="2">
    <citation type="journal article" date="2022" name="Microbiol. Resour. Announc.">
        <title>Metagenome Sequencing to Explore Phylogenomics of Terrestrial Cyanobacteria.</title>
        <authorList>
            <person name="Ward R.D."/>
            <person name="Stajich J.E."/>
            <person name="Johansen J.R."/>
            <person name="Huntemann M."/>
            <person name="Clum A."/>
            <person name="Foster B."/>
            <person name="Foster B."/>
            <person name="Roux S."/>
            <person name="Palaniappan K."/>
            <person name="Varghese N."/>
            <person name="Mukherjee S."/>
            <person name="Reddy T.B.K."/>
            <person name="Daum C."/>
            <person name="Copeland A."/>
            <person name="Chen I.A."/>
            <person name="Ivanova N.N."/>
            <person name="Kyrpides N.C."/>
            <person name="Shapiro N."/>
            <person name="Eloe-Fadrosh E.A."/>
            <person name="Pietrasiak N."/>
        </authorList>
    </citation>
    <scope>NUCLEOTIDE SEQUENCE</scope>
    <source>
        <strain evidence="7">CPER-KK1</strain>
    </source>
</reference>
<dbReference type="SMART" id="SM00028">
    <property type="entry name" value="TPR"/>
    <property type="match status" value="8"/>
</dbReference>
<dbReference type="InterPro" id="IPR019734">
    <property type="entry name" value="TPR_rpt"/>
</dbReference>
<comment type="caution">
    <text evidence="7">The sequence shown here is derived from an EMBL/GenBank/DDBJ whole genome shotgun (WGS) entry which is preliminary data.</text>
</comment>
<feature type="signal peptide" evidence="6">
    <location>
        <begin position="1"/>
        <end position="27"/>
    </location>
</feature>
<reference evidence="7" key="1">
    <citation type="submission" date="2021-05" db="EMBL/GenBank/DDBJ databases">
        <authorList>
            <person name="Pietrasiak N."/>
            <person name="Ward R."/>
            <person name="Stajich J.E."/>
            <person name="Kurbessoian T."/>
        </authorList>
    </citation>
    <scope>NUCLEOTIDE SEQUENCE</scope>
    <source>
        <strain evidence="7">CPER-KK1</strain>
    </source>
</reference>
<dbReference type="InterPro" id="IPR051476">
    <property type="entry name" value="Bac_ResReg_Asp_Phosphatase"/>
</dbReference>
<evidence type="ECO:0000256" key="3">
    <source>
        <dbReference type="ARBA" id="ARBA00022737"/>
    </source>
</evidence>